<accession>A0A8D2LZS0</accession>
<dbReference type="AlphaFoldDB" id="A0A8D2LZS0"/>
<name>A0A8D2LZS0_VARKO</name>
<reference evidence="1" key="2">
    <citation type="submission" date="2025-09" db="UniProtKB">
        <authorList>
            <consortium name="Ensembl"/>
        </authorList>
    </citation>
    <scope>IDENTIFICATION</scope>
</reference>
<organism evidence="1 2">
    <name type="scientific">Varanus komodoensis</name>
    <name type="common">Komodo dragon</name>
    <dbReference type="NCBI Taxonomy" id="61221"/>
    <lineage>
        <taxon>Eukaryota</taxon>
        <taxon>Metazoa</taxon>
        <taxon>Chordata</taxon>
        <taxon>Craniata</taxon>
        <taxon>Vertebrata</taxon>
        <taxon>Euteleostomi</taxon>
        <taxon>Lepidosauria</taxon>
        <taxon>Squamata</taxon>
        <taxon>Bifurcata</taxon>
        <taxon>Unidentata</taxon>
        <taxon>Episquamata</taxon>
        <taxon>Toxicofera</taxon>
        <taxon>Anguimorpha</taxon>
        <taxon>Paleoanguimorpha</taxon>
        <taxon>Varanoidea</taxon>
        <taxon>Varanidae</taxon>
        <taxon>Varanus</taxon>
    </lineage>
</organism>
<protein>
    <submittedName>
        <fullName evidence="1">Uncharacterized protein</fullName>
    </submittedName>
</protein>
<sequence>VFSQKKIYHLPNEEEVQAEGAGWRLKIDWQMVKDPLIGLNEFRSLGLNELYPIGIKERKTILVKNKGNCALWVLLHKKHISYNLWNSLKDGAWMWYSCVSGCHIH</sequence>
<proteinExistence type="predicted"/>
<keyword evidence="2" id="KW-1185">Reference proteome</keyword>
<reference evidence="1" key="1">
    <citation type="submission" date="2025-08" db="UniProtKB">
        <authorList>
            <consortium name="Ensembl"/>
        </authorList>
    </citation>
    <scope>IDENTIFICATION</scope>
</reference>
<evidence type="ECO:0000313" key="1">
    <source>
        <dbReference type="Ensembl" id="ENSVKKP00000028813.1"/>
    </source>
</evidence>
<dbReference type="Proteomes" id="UP000694545">
    <property type="component" value="Unplaced"/>
</dbReference>
<evidence type="ECO:0000313" key="2">
    <source>
        <dbReference type="Proteomes" id="UP000694545"/>
    </source>
</evidence>
<dbReference type="Ensembl" id="ENSVKKT00000029498.1">
    <property type="protein sequence ID" value="ENSVKKP00000028813.1"/>
    <property type="gene ID" value="ENSVKKG00000018582.1"/>
</dbReference>